<evidence type="ECO:0000256" key="6">
    <source>
        <dbReference type="ARBA" id="ARBA00022989"/>
    </source>
</evidence>
<evidence type="ECO:0000259" key="9">
    <source>
        <dbReference type="Pfam" id="PF25939"/>
    </source>
</evidence>
<protein>
    <recommendedName>
        <fullName evidence="9">DUF7982 domain-containing protein</fullName>
    </recommendedName>
</protein>
<feature type="transmembrane region" description="Helical" evidence="8">
    <location>
        <begin position="78"/>
        <end position="97"/>
    </location>
</feature>
<comment type="caution">
    <text evidence="10">The sequence shown here is derived from an EMBL/GenBank/DDBJ whole genome shotgun (WGS) entry which is preliminary data.</text>
</comment>
<feature type="transmembrane region" description="Helical" evidence="8">
    <location>
        <begin position="404"/>
        <end position="422"/>
    </location>
</feature>
<keyword evidence="2" id="KW-1003">Cell membrane</keyword>
<evidence type="ECO:0000256" key="5">
    <source>
        <dbReference type="ARBA" id="ARBA00022692"/>
    </source>
</evidence>
<feature type="transmembrane region" description="Helical" evidence="8">
    <location>
        <begin position="234"/>
        <end position="254"/>
    </location>
</feature>
<reference evidence="10 11" key="2">
    <citation type="submission" date="2019-09" db="EMBL/GenBank/DDBJ databases">
        <authorList>
            <person name="Jin C."/>
        </authorList>
    </citation>
    <scope>NUCLEOTIDE SEQUENCE [LARGE SCALE GENOMIC DNA]</scope>
    <source>
        <strain evidence="10 11">BN130099</strain>
    </source>
</reference>
<gene>
    <name evidence="10" type="ORF">F0U44_13970</name>
</gene>
<dbReference type="GO" id="GO:0009103">
    <property type="term" value="P:lipopolysaccharide biosynthetic process"/>
    <property type="evidence" value="ECO:0007669"/>
    <property type="project" value="UniProtKB-ARBA"/>
</dbReference>
<dbReference type="Proteomes" id="UP000325003">
    <property type="component" value="Unassembled WGS sequence"/>
</dbReference>
<proteinExistence type="predicted"/>
<dbReference type="InterPro" id="IPR050297">
    <property type="entry name" value="LipidA_mod_glycosyltrf_83"/>
</dbReference>
<accession>A0A5B1LIW3</accession>
<dbReference type="Pfam" id="PF25939">
    <property type="entry name" value="DUF7982"/>
    <property type="match status" value="1"/>
</dbReference>
<dbReference type="EMBL" id="VUJV01000003">
    <property type="protein sequence ID" value="KAA1419527.1"/>
    <property type="molecule type" value="Genomic_DNA"/>
</dbReference>
<dbReference type="PANTHER" id="PTHR33908">
    <property type="entry name" value="MANNOSYLTRANSFERASE YKCB-RELATED"/>
    <property type="match status" value="1"/>
</dbReference>
<keyword evidence="6 8" id="KW-1133">Transmembrane helix</keyword>
<evidence type="ECO:0000256" key="4">
    <source>
        <dbReference type="ARBA" id="ARBA00022679"/>
    </source>
</evidence>
<evidence type="ECO:0000256" key="8">
    <source>
        <dbReference type="SAM" id="Phobius"/>
    </source>
</evidence>
<evidence type="ECO:0000256" key="7">
    <source>
        <dbReference type="ARBA" id="ARBA00023136"/>
    </source>
</evidence>
<dbReference type="PANTHER" id="PTHR33908:SF11">
    <property type="entry name" value="MEMBRANE PROTEIN"/>
    <property type="match status" value="1"/>
</dbReference>
<feature type="transmembrane region" description="Helical" evidence="8">
    <location>
        <begin position="18"/>
        <end position="37"/>
    </location>
</feature>
<keyword evidence="4" id="KW-0808">Transferase</keyword>
<feature type="domain" description="DUF7982" evidence="9">
    <location>
        <begin position="206"/>
        <end position="314"/>
    </location>
</feature>
<feature type="transmembrane region" description="Helical" evidence="8">
    <location>
        <begin position="478"/>
        <end position="495"/>
    </location>
</feature>
<feature type="transmembrane region" description="Helical" evidence="8">
    <location>
        <begin position="103"/>
        <end position="123"/>
    </location>
</feature>
<name>A0A5B1LIW3_9ACTN</name>
<evidence type="ECO:0000313" key="11">
    <source>
        <dbReference type="Proteomes" id="UP000325003"/>
    </source>
</evidence>
<dbReference type="RefSeq" id="WP_149728861.1">
    <property type="nucleotide sequence ID" value="NZ_VUJV01000003.1"/>
</dbReference>
<feature type="transmembrane region" description="Helical" evidence="8">
    <location>
        <begin position="209"/>
        <end position="227"/>
    </location>
</feature>
<keyword evidence="7 8" id="KW-0472">Membrane</keyword>
<evidence type="ECO:0000256" key="2">
    <source>
        <dbReference type="ARBA" id="ARBA00022475"/>
    </source>
</evidence>
<evidence type="ECO:0000313" key="10">
    <source>
        <dbReference type="EMBL" id="KAA1419527.1"/>
    </source>
</evidence>
<evidence type="ECO:0000256" key="3">
    <source>
        <dbReference type="ARBA" id="ARBA00022676"/>
    </source>
</evidence>
<dbReference type="GO" id="GO:0016763">
    <property type="term" value="F:pentosyltransferase activity"/>
    <property type="evidence" value="ECO:0007669"/>
    <property type="project" value="TreeGrafter"/>
</dbReference>
<sequence length="496" mass="54493">MIALVDRVTARMPRPEVALGWLIVAHLVLKLLIYPLAMHAPAYNDEQQYYDGARALSNLVRDVFAFHSPDGAELQHNVVGSGWFMPGMAILMAPLFIVCPDAAEWACRGYLGFANLLLLLWAVRSVKKRLGPGWACLLMAFPALLPSWVFMSFTAYGDPPSGIVLVVLVAHVVDMLRRFRAGESPAPKEALHLGLLAAAVLYLRSSTSIVLAALGLITLLAAVVLLKGAQRWRAVGAAGVSGAVFLVLLAPWSIAASDALGTRVVTTTTVPISLANTFGDREQVCFGPCDPDSFLWFRPLRYAREVGRATDTSEVEVEKQMSDYAMRDVTTTHYARQTWWNIGSYFFIPSNFVHYLTPPEGRGTVGKVVEVSVFAATYIYYVPWFLLMLVSMLFVQLRTLEAQILDALTKVSLLMLFVQPFVHVAGSRYWTTAGPLFMIAAAGFVRETSVRRRGHKPDREALDGTDASLSRWLKPIQYALSGVFAAALVVLGILAI</sequence>
<keyword evidence="3" id="KW-0328">Glycosyltransferase</keyword>
<comment type="subcellular location">
    <subcellularLocation>
        <location evidence="1">Cell membrane</location>
        <topology evidence="1">Multi-pass membrane protein</topology>
    </subcellularLocation>
</comment>
<reference evidence="10 11" key="1">
    <citation type="submission" date="2019-09" db="EMBL/GenBank/DDBJ databases">
        <title>Nocardioides panacisoli sp. nov., isolated from the soil of a ginseng field.</title>
        <authorList>
            <person name="Cho C."/>
        </authorList>
    </citation>
    <scope>NUCLEOTIDE SEQUENCE [LARGE SCALE GENOMIC DNA]</scope>
    <source>
        <strain evidence="10 11">BN130099</strain>
    </source>
</reference>
<organism evidence="10 11">
    <name type="scientific">Nocardioides humilatus</name>
    <dbReference type="NCBI Taxonomy" id="2607660"/>
    <lineage>
        <taxon>Bacteria</taxon>
        <taxon>Bacillati</taxon>
        <taxon>Actinomycetota</taxon>
        <taxon>Actinomycetes</taxon>
        <taxon>Propionibacteriales</taxon>
        <taxon>Nocardioidaceae</taxon>
        <taxon>Nocardioides</taxon>
    </lineage>
</organism>
<dbReference type="InterPro" id="IPR058288">
    <property type="entry name" value="DUF7982"/>
</dbReference>
<dbReference type="AlphaFoldDB" id="A0A5B1LIW3"/>
<keyword evidence="11" id="KW-1185">Reference proteome</keyword>
<dbReference type="GO" id="GO:0005886">
    <property type="term" value="C:plasma membrane"/>
    <property type="evidence" value="ECO:0007669"/>
    <property type="project" value="UniProtKB-SubCell"/>
</dbReference>
<keyword evidence="5 8" id="KW-0812">Transmembrane</keyword>
<evidence type="ECO:0000256" key="1">
    <source>
        <dbReference type="ARBA" id="ARBA00004651"/>
    </source>
</evidence>
<feature type="transmembrane region" description="Helical" evidence="8">
    <location>
        <begin position="378"/>
        <end position="397"/>
    </location>
</feature>